<dbReference type="HOGENOM" id="CLU_1344982_0_0_1"/>
<dbReference type="AlphaFoldDB" id="A0A0D9XRQ2"/>
<evidence type="ECO:0000313" key="6">
    <source>
        <dbReference type="Proteomes" id="UP000032180"/>
    </source>
</evidence>
<organism evidence="5 6">
    <name type="scientific">Leersia perrieri</name>
    <dbReference type="NCBI Taxonomy" id="77586"/>
    <lineage>
        <taxon>Eukaryota</taxon>
        <taxon>Viridiplantae</taxon>
        <taxon>Streptophyta</taxon>
        <taxon>Embryophyta</taxon>
        <taxon>Tracheophyta</taxon>
        <taxon>Spermatophyta</taxon>
        <taxon>Magnoliopsida</taxon>
        <taxon>Liliopsida</taxon>
        <taxon>Poales</taxon>
        <taxon>Poaceae</taxon>
        <taxon>BOP clade</taxon>
        <taxon>Oryzoideae</taxon>
        <taxon>Oryzeae</taxon>
        <taxon>Oryzinae</taxon>
        <taxon>Leersia</taxon>
    </lineage>
</organism>
<dbReference type="InterPro" id="IPR002675">
    <property type="entry name" value="Ribosomal_eL38"/>
</dbReference>
<name>A0A0D9XRQ2_9ORYZ</name>
<keyword evidence="3 4" id="KW-0687">Ribonucleoprotein</keyword>
<protein>
    <recommendedName>
        <fullName evidence="7">Ribosomal protein L38e</fullName>
    </recommendedName>
</protein>
<dbReference type="Gramene" id="LPERR11G09820.1">
    <property type="protein sequence ID" value="LPERR11G09820.1"/>
    <property type="gene ID" value="LPERR11G09820"/>
</dbReference>
<accession>A0A0D9XRQ2</accession>
<dbReference type="Proteomes" id="UP000032180">
    <property type="component" value="Chromosome 11"/>
</dbReference>
<evidence type="ECO:0000256" key="4">
    <source>
        <dbReference type="RuleBase" id="RU003445"/>
    </source>
</evidence>
<keyword evidence="6" id="KW-1185">Reference proteome</keyword>
<dbReference type="eggNOG" id="KOG3499">
    <property type="taxonomic scope" value="Eukaryota"/>
</dbReference>
<evidence type="ECO:0000313" key="5">
    <source>
        <dbReference type="EnsemblPlants" id="LPERR11G09820.1"/>
    </source>
</evidence>
<dbReference type="EnsemblPlants" id="LPERR11G09820.1">
    <property type="protein sequence ID" value="LPERR11G09820.1"/>
    <property type="gene ID" value="LPERR11G09820"/>
</dbReference>
<dbReference type="GO" id="GO:0006412">
    <property type="term" value="P:translation"/>
    <property type="evidence" value="ECO:0007669"/>
    <property type="project" value="InterPro"/>
</dbReference>
<evidence type="ECO:0000256" key="1">
    <source>
        <dbReference type="ARBA" id="ARBA00007803"/>
    </source>
</evidence>
<evidence type="ECO:0000256" key="3">
    <source>
        <dbReference type="ARBA" id="ARBA00023274"/>
    </source>
</evidence>
<dbReference type="GO" id="GO:0003735">
    <property type="term" value="F:structural constituent of ribosome"/>
    <property type="evidence" value="ECO:0007669"/>
    <property type="project" value="InterPro"/>
</dbReference>
<dbReference type="PANTHER" id="PTHR10965:SF9">
    <property type="entry name" value="RIBOSOMAL PROTEIN L38, PUTATIVE, EXPRESSED-RELATED"/>
    <property type="match status" value="1"/>
</dbReference>
<reference evidence="6" key="2">
    <citation type="submission" date="2013-12" db="EMBL/GenBank/DDBJ databases">
        <authorList>
            <person name="Yu Y."/>
            <person name="Lee S."/>
            <person name="de Baynast K."/>
            <person name="Wissotski M."/>
            <person name="Liu L."/>
            <person name="Talag J."/>
            <person name="Goicoechea J."/>
            <person name="Angelova A."/>
            <person name="Jetty R."/>
            <person name="Kudrna D."/>
            <person name="Golser W."/>
            <person name="Rivera L."/>
            <person name="Zhang J."/>
            <person name="Wing R."/>
        </authorList>
    </citation>
    <scope>NUCLEOTIDE SEQUENCE</scope>
</reference>
<reference evidence="5" key="3">
    <citation type="submission" date="2015-04" db="UniProtKB">
        <authorList>
            <consortium name="EnsemblPlants"/>
        </authorList>
    </citation>
    <scope>IDENTIFICATION</scope>
</reference>
<dbReference type="Pfam" id="PF01781">
    <property type="entry name" value="Ribosomal_L38e"/>
    <property type="match status" value="1"/>
</dbReference>
<evidence type="ECO:0008006" key="7">
    <source>
        <dbReference type="Google" id="ProtNLM"/>
    </source>
</evidence>
<comment type="similarity">
    <text evidence="1 4">Belongs to the eukaryotic ribosomal protein eL38 family.</text>
</comment>
<keyword evidence="2 4" id="KW-0689">Ribosomal protein</keyword>
<sequence>MTLTNNTQLAAAARRPRPISSSSSALRLAAGRCRWPSFSPTCIVSTHSPSPHPPVVAFRGCAAACASDNNAKTLTPLSLGPLLALPARVRLLRRSPSRERAAAVASGFHRSIAPSPSCTTEPKQIHEIKDLLTAQRKDAWSMRIKRTKDAVKFKVRCSKYLYTLCVFDADKANKLKQSLPPGGLSIKTDYAVCSSRNVCSSLPQ</sequence>
<dbReference type="GO" id="GO:0022618">
    <property type="term" value="P:protein-RNA complex assembly"/>
    <property type="evidence" value="ECO:0007669"/>
    <property type="project" value="TreeGrafter"/>
</dbReference>
<dbReference type="GO" id="GO:0022625">
    <property type="term" value="C:cytosolic large ribosomal subunit"/>
    <property type="evidence" value="ECO:0007669"/>
    <property type="project" value="TreeGrafter"/>
</dbReference>
<dbReference type="PANTHER" id="PTHR10965">
    <property type="entry name" value="60S RIBOSOMAL PROTEIN L38"/>
    <property type="match status" value="1"/>
</dbReference>
<proteinExistence type="inferred from homology"/>
<dbReference type="STRING" id="77586.A0A0D9XRQ2"/>
<evidence type="ECO:0000256" key="2">
    <source>
        <dbReference type="ARBA" id="ARBA00022980"/>
    </source>
</evidence>
<dbReference type="InterPro" id="IPR038464">
    <property type="entry name" value="Ribosomal_eL38_sf"/>
</dbReference>
<reference evidence="5 6" key="1">
    <citation type="submission" date="2012-08" db="EMBL/GenBank/DDBJ databases">
        <title>Oryza genome evolution.</title>
        <authorList>
            <person name="Wing R.A."/>
        </authorList>
    </citation>
    <scope>NUCLEOTIDE SEQUENCE</scope>
</reference>
<dbReference type="Gene3D" id="3.30.720.90">
    <property type="match status" value="1"/>
</dbReference>
<dbReference type="FunFam" id="3.30.720.90:FF:000001">
    <property type="entry name" value="60S ribosomal protein L38"/>
    <property type="match status" value="1"/>
</dbReference>